<evidence type="ECO:0000313" key="3">
    <source>
        <dbReference type="EMBL" id="KAG7086625.1"/>
    </source>
</evidence>
<feature type="domain" description="Gfd2/YDR514C-like C-terminal" evidence="2">
    <location>
        <begin position="157"/>
        <end position="359"/>
    </location>
</feature>
<comment type="caution">
    <text evidence="3">The sequence shown here is derived from an EMBL/GenBank/DDBJ whole genome shotgun (WGS) entry which is preliminary data.</text>
</comment>
<dbReference type="RefSeq" id="XP_043003096.1">
    <property type="nucleotide sequence ID" value="XM_043159493.1"/>
</dbReference>
<evidence type="ECO:0000256" key="1">
    <source>
        <dbReference type="SAM" id="MobiDB-lite"/>
    </source>
</evidence>
<gene>
    <name evidence="3" type="ORF">E1B28_002567</name>
</gene>
<evidence type="ECO:0000313" key="4">
    <source>
        <dbReference type="Proteomes" id="UP001049176"/>
    </source>
</evidence>
<evidence type="ECO:0000259" key="2">
    <source>
        <dbReference type="Pfam" id="PF21762"/>
    </source>
</evidence>
<dbReference type="InterPro" id="IPR012337">
    <property type="entry name" value="RNaseH-like_sf"/>
</dbReference>
<protein>
    <recommendedName>
        <fullName evidence="2">Gfd2/YDR514C-like C-terminal domain-containing protein</fullName>
    </recommendedName>
</protein>
<dbReference type="Proteomes" id="UP001049176">
    <property type="component" value="Chromosome 10"/>
</dbReference>
<keyword evidence="4" id="KW-1185">Reference proteome</keyword>
<dbReference type="EMBL" id="CM032190">
    <property type="protein sequence ID" value="KAG7086625.1"/>
    <property type="molecule type" value="Genomic_DNA"/>
</dbReference>
<feature type="compositionally biased region" description="Low complexity" evidence="1">
    <location>
        <begin position="460"/>
        <end position="471"/>
    </location>
</feature>
<reference evidence="3" key="1">
    <citation type="journal article" date="2021" name="Genome Biol. Evol.">
        <title>The assembled and annotated genome of the fairy-ring fungus Marasmius oreades.</title>
        <authorList>
            <person name="Hiltunen M."/>
            <person name="Ament-Velasquez S.L."/>
            <person name="Johannesson H."/>
        </authorList>
    </citation>
    <scope>NUCLEOTIDE SEQUENCE</scope>
    <source>
        <strain evidence="3">03SP1</strain>
    </source>
</reference>
<dbReference type="GO" id="GO:0005634">
    <property type="term" value="C:nucleus"/>
    <property type="evidence" value="ECO:0007669"/>
    <property type="project" value="TreeGrafter"/>
</dbReference>
<dbReference type="KEGG" id="more:E1B28_002567"/>
<dbReference type="PANTHER" id="PTHR28083:SF1">
    <property type="entry name" value="GOOD FOR FULL DBP5 ACTIVITY PROTEIN 2"/>
    <property type="match status" value="1"/>
</dbReference>
<sequence>MSTDFSLVDPKGWEYDLHSVYSAYVGHFQLHNVPWYEKSWGHLFSSFEAFLAFSWPVIVVTDVVTGKAHIVTRPTSVGAFLKMIKTRFGETLPEAANIQQIVPFEASQRQLRHVHDYMTYRKLYNALPAAVVSARKQRIKAGEPKVIRELWESREHTFLAIDFEWNERNDRTILEWGYAAVRCGHLDAVGHWPPIPDENYRKGHYIVSEHVNKIVNKHSPTYPWHYAFGESQAVSKTKLPSVIETIISSFASPDSDTLANNLVLVGHGISGDIARLEEMKIKLPHNIYTIDTAVFERKLFSQGHRQVVRQAGSTLSLENLLRTFTLNPSPDGRRSPLMLPPVQLNNAGNDAFMTLWALQMLLDPNGTKAPITKRKRVHSNPLMVMNGGSMHMAMPMTVPSMTLPMPISMNGGSLPTTPNKMSVYDLAGEFGQMGRKPTPRSGSRSPGGGNLPLNGSMPDGSGSRMSRGLSGFDWGTTGVQG</sequence>
<dbReference type="PANTHER" id="PTHR28083">
    <property type="entry name" value="GOOD FOR FULL DBP5 ACTIVITY PROTEIN 2"/>
    <property type="match status" value="1"/>
</dbReference>
<feature type="compositionally biased region" description="Low complexity" evidence="1">
    <location>
        <begin position="434"/>
        <end position="444"/>
    </location>
</feature>
<dbReference type="OrthoDB" id="5953249at2759"/>
<dbReference type="InterPro" id="IPR048519">
    <property type="entry name" value="Gfd2/YDR514C-like_C"/>
</dbReference>
<dbReference type="InterPro" id="IPR040151">
    <property type="entry name" value="Gfd2/YDR514C-like"/>
</dbReference>
<proteinExistence type="predicted"/>
<name>A0A9P7RN99_9AGAR</name>
<feature type="region of interest" description="Disordered" evidence="1">
    <location>
        <begin position="430"/>
        <end position="481"/>
    </location>
</feature>
<accession>A0A9P7RN99</accession>
<dbReference type="SUPFAM" id="SSF53098">
    <property type="entry name" value="Ribonuclease H-like"/>
    <property type="match status" value="1"/>
</dbReference>
<dbReference type="AlphaFoldDB" id="A0A9P7RN99"/>
<organism evidence="3 4">
    <name type="scientific">Marasmius oreades</name>
    <name type="common">fairy-ring Marasmius</name>
    <dbReference type="NCBI Taxonomy" id="181124"/>
    <lineage>
        <taxon>Eukaryota</taxon>
        <taxon>Fungi</taxon>
        <taxon>Dikarya</taxon>
        <taxon>Basidiomycota</taxon>
        <taxon>Agaricomycotina</taxon>
        <taxon>Agaricomycetes</taxon>
        <taxon>Agaricomycetidae</taxon>
        <taxon>Agaricales</taxon>
        <taxon>Marasmiineae</taxon>
        <taxon>Marasmiaceae</taxon>
        <taxon>Marasmius</taxon>
    </lineage>
</organism>
<dbReference type="GeneID" id="66071643"/>
<dbReference type="Pfam" id="PF21762">
    <property type="entry name" value="DEDDh_C"/>
    <property type="match status" value="1"/>
</dbReference>